<dbReference type="InterPro" id="IPR036265">
    <property type="entry name" value="HIT-like_sf"/>
</dbReference>
<dbReference type="PANTHER" id="PTHR19134">
    <property type="entry name" value="RECEPTOR-TYPE TYROSINE-PROTEIN PHOSPHATASE"/>
    <property type="match status" value="1"/>
</dbReference>
<feature type="domain" description="Protein-tyrosine phosphatase catalytic" evidence="3">
    <location>
        <begin position="1"/>
        <end position="82"/>
    </location>
</feature>
<keyword evidence="2" id="KW-0904">Protein phosphatase</keyword>
<dbReference type="InterPro" id="IPR050348">
    <property type="entry name" value="Protein-Tyr_Phosphatase"/>
</dbReference>
<dbReference type="AlphaFoldDB" id="A0A9Q1DLF1"/>
<dbReference type="Proteomes" id="UP001152803">
    <property type="component" value="Unassembled WGS sequence"/>
</dbReference>
<dbReference type="SMART" id="SM00404">
    <property type="entry name" value="PTPc_motif"/>
    <property type="match status" value="1"/>
</dbReference>
<dbReference type="EC" id="3.1.3.48" evidence="1"/>
<dbReference type="Gene3D" id="3.30.428.10">
    <property type="entry name" value="HIT-like"/>
    <property type="match status" value="1"/>
</dbReference>
<dbReference type="Pfam" id="PF11969">
    <property type="entry name" value="DcpS_C"/>
    <property type="match status" value="1"/>
</dbReference>
<evidence type="ECO:0000256" key="1">
    <source>
        <dbReference type="ARBA" id="ARBA00013064"/>
    </source>
</evidence>
<evidence type="ECO:0000256" key="2">
    <source>
        <dbReference type="ARBA" id="ARBA00022912"/>
    </source>
</evidence>
<dbReference type="EMBL" id="JAFJMO010000006">
    <property type="protein sequence ID" value="KAJ8274712.1"/>
    <property type="molecule type" value="Genomic_DNA"/>
</dbReference>
<dbReference type="PANTHER" id="PTHR19134:SF555">
    <property type="entry name" value="RECEPTOR-TYPE TYROSINE-PROTEIN PHOSPHATASE DELTA-LIKE ISOFORM X1"/>
    <property type="match status" value="1"/>
</dbReference>
<dbReference type="Pfam" id="PF00102">
    <property type="entry name" value="Y_phosphatase"/>
    <property type="match status" value="1"/>
</dbReference>
<dbReference type="SUPFAM" id="SSF52799">
    <property type="entry name" value="(Phosphotyrosine protein) phosphatases II"/>
    <property type="match status" value="1"/>
</dbReference>
<name>A0A9Q1DLF1_CONCO</name>
<gene>
    <name evidence="4" type="ORF">COCON_G00093370</name>
</gene>
<dbReference type="OrthoDB" id="10253954at2759"/>
<comment type="caution">
    <text evidence="4">The sequence shown here is derived from an EMBL/GenBank/DDBJ whole genome shotgun (WGS) entry which is preliminary data.</text>
</comment>
<dbReference type="SUPFAM" id="SSF54197">
    <property type="entry name" value="HIT-like"/>
    <property type="match status" value="1"/>
</dbReference>
<dbReference type="GO" id="GO:0004725">
    <property type="term" value="F:protein tyrosine phosphatase activity"/>
    <property type="evidence" value="ECO:0007669"/>
    <property type="project" value="UniProtKB-EC"/>
</dbReference>
<dbReference type="InterPro" id="IPR029021">
    <property type="entry name" value="Prot-tyrosine_phosphatase-like"/>
</dbReference>
<dbReference type="InterPro" id="IPR000242">
    <property type="entry name" value="PTP_cat"/>
</dbReference>
<dbReference type="Gene3D" id="3.90.190.10">
    <property type="entry name" value="Protein tyrosine phosphatase superfamily"/>
    <property type="match status" value="1"/>
</dbReference>
<evidence type="ECO:0000313" key="4">
    <source>
        <dbReference type="EMBL" id="KAJ8274712.1"/>
    </source>
</evidence>
<evidence type="ECO:0000313" key="5">
    <source>
        <dbReference type="Proteomes" id="UP001152803"/>
    </source>
</evidence>
<evidence type="ECO:0000259" key="3">
    <source>
        <dbReference type="SMART" id="SM00404"/>
    </source>
</evidence>
<organism evidence="4 5">
    <name type="scientific">Conger conger</name>
    <name type="common">Conger eel</name>
    <name type="synonym">Muraena conger</name>
    <dbReference type="NCBI Taxonomy" id="82655"/>
    <lineage>
        <taxon>Eukaryota</taxon>
        <taxon>Metazoa</taxon>
        <taxon>Chordata</taxon>
        <taxon>Craniata</taxon>
        <taxon>Vertebrata</taxon>
        <taxon>Euteleostomi</taxon>
        <taxon>Actinopterygii</taxon>
        <taxon>Neopterygii</taxon>
        <taxon>Teleostei</taxon>
        <taxon>Anguilliformes</taxon>
        <taxon>Congridae</taxon>
        <taxon>Conger</taxon>
    </lineage>
</organism>
<sequence>MSDDGVVVDLPLPQAVAQLKCPNKGPVVDEEAEGMVAGVGRTGTFIVIDRLLLFCVQNTKNQRSQMIQTDMQYSFIYQALLEYYLYGHIEKDISSLEGHLQKLHNTLVYRTGLEEVFKDEELWCFRDFNPGAEHHYLVVPNIHIDSCISLTKEHVPMAC</sequence>
<proteinExistence type="predicted"/>
<accession>A0A9Q1DLF1</accession>
<protein>
    <recommendedName>
        <fullName evidence="1">protein-tyrosine-phosphatase</fullName>
        <ecNumber evidence="1">3.1.3.48</ecNumber>
    </recommendedName>
</protein>
<keyword evidence="5" id="KW-1185">Reference proteome</keyword>
<keyword evidence="2" id="KW-0378">Hydrolase</keyword>
<reference evidence="4" key="1">
    <citation type="journal article" date="2023" name="Science">
        <title>Genome structures resolve the early diversification of teleost fishes.</title>
        <authorList>
            <person name="Parey E."/>
            <person name="Louis A."/>
            <person name="Montfort J."/>
            <person name="Bouchez O."/>
            <person name="Roques C."/>
            <person name="Iampietro C."/>
            <person name="Lluch J."/>
            <person name="Castinel A."/>
            <person name="Donnadieu C."/>
            <person name="Desvignes T."/>
            <person name="Floi Bucao C."/>
            <person name="Jouanno E."/>
            <person name="Wen M."/>
            <person name="Mejri S."/>
            <person name="Dirks R."/>
            <person name="Jansen H."/>
            <person name="Henkel C."/>
            <person name="Chen W.J."/>
            <person name="Zahm M."/>
            <person name="Cabau C."/>
            <person name="Klopp C."/>
            <person name="Thompson A.W."/>
            <person name="Robinson-Rechavi M."/>
            <person name="Braasch I."/>
            <person name="Lecointre G."/>
            <person name="Bobe J."/>
            <person name="Postlethwait J.H."/>
            <person name="Berthelot C."/>
            <person name="Roest Crollius H."/>
            <person name="Guiguen Y."/>
        </authorList>
    </citation>
    <scope>NUCLEOTIDE SEQUENCE</scope>
    <source>
        <strain evidence="4">Concon-B</strain>
    </source>
</reference>
<dbReference type="InterPro" id="IPR003595">
    <property type="entry name" value="Tyr_Pase_cat"/>
</dbReference>